<organism evidence="5 6">
    <name type="scientific">Cystobacter ferrugineus</name>
    <dbReference type="NCBI Taxonomy" id="83449"/>
    <lineage>
        <taxon>Bacteria</taxon>
        <taxon>Pseudomonadati</taxon>
        <taxon>Myxococcota</taxon>
        <taxon>Myxococcia</taxon>
        <taxon>Myxococcales</taxon>
        <taxon>Cystobacterineae</taxon>
        <taxon>Archangiaceae</taxon>
        <taxon>Cystobacter</taxon>
    </lineage>
</organism>
<reference evidence="6" key="1">
    <citation type="submission" date="2016-11" db="EMBL/GenBank/DDBJ databases">
        <authorList>
            <person name="Shukria A."/>
            <person name="Stevens D.C."/>
        </authorList>
    </citation>
    <scope>NUCLEOTIDE SEQUENCE [LARGE SCALE GENOMIC DNA]</scope>
    <source>
        <strain evidence="6">Cbfe23</strain>
    </source>
</reference>
<reference evidence="5 6" key="2">
    <citation type="submission" date="2016-12" db="EMBL/GenBank/DDBJ databases">
        <title>Draft Genome Sequence of Cystobacter ferrugineus Strain Cbfe23.</title>
        <authorList>
            <person name="Akbar S."/>
            <person name="Dowd S.E."/>
            <person name="Stevens D.C."/>
        </authorList>
    </citation>
    <scope>NUCLEOTIDE SEQUENCE [LARGE SCALE GENOMIC DNA]</scope>
    <source>
        <strain evidence="5 6">Cbfe23</strain>
    </source>
</reference>
<evidence type="ECO:0000313" key="6">
    <source>
        <dbReference type="Proteomes" id="UP000182229"/>
    </source>
</evidence>
<dbReference type="Pfam" id="PF01253">
    <property type="entry name" value="SUI1"/>
    <property type="match status" value="1"/>
</dbReference>
<dbReference type="PROSITE" id="PS50296">
    <property type="entry name" value="SUI1"/>
    <property type="match status" value="1"/>
</dbReference>
<dbReference type="GO" id="GO:0003743">
    <property type="term" value="F:translation initiation factor activity"/>
    <property type="evidence" value="ECO:0007669"/>
    <property type="project" value="UniProtKB-KW"/>
</dbReference>
<gene>
    <name evidence="5" type="ORF">BON30_09580</name>
</gene>
<keyword evidence="5" id="KW-0396">Initiation factor</keyword>
<dbReference type="CDD" id="cd11567">
    <property type="entry name" value="YciH_like"/>
    <property type="match status" value="1"/>
</dbReference>
<evidence type="ECO:0000313" key="5">
    <source>
        <dbReference type="EMBL" id="OJH41133.1"/>
    </source>
</evidence>
<dbReference type="SUPFAM" id="SSF55159">
    <property type="entry name" value="eIF1-like"/>
    <property type="match status" value="1"/>
</dbReference>
<evidence type="ECO:0000256" key="2">
    <source>
        <dbReference type="ARBA" id="ARBA00022917"/>
    </source>
</evidence>
<dbReference type="InterPro" id="IPR001950">
    <property type="entry name" value="SUI1"/>
</dbReference>
<dbReference type="GO" id="GO:0006417">
    <property type="term" value="P:regulation of translation"/>
    <property type="evidence" value="ECO:0007669"/>
    <property type="project" value="UniProtKB-KW"/>
</dbReference>
<evidence type="ECO:0000256" key="3">
    <source>
        <dbReference type="SAM" id="MobiDB-lite"/>
    </source>
</evidence>
<keyword evidence="6" id="KW-1185">Reference proteome</keyword>
<dbReference type="Gene3D" id="3.30.780.10">
    <property type="entry name" value="SUI1-like domain"/>
    <property type="match status" value="1"/>
</dbReference>
<feature type="domain" description="SUI1" evidence="4">
    <location>
        <begin position="49"/>
        <end position="115"/>
    </location>
</feature>
<accession>A0A1L9BFW0</accession>
<dbReference type="Proteomes" id="UP000182229">
    <property type="component" value="Unassembled WGS sequence"/>
</dbReference>
<keyword evidence="2" id="KW-0648">Protein biosynthesis</keyword>
<feature type="region of interest" description="Disordered" evidence="3">
    <location>
        <begin position="1"/>
        <end position="60"/>
    </location>
</feature>
<comment type="caution">
    <text evidence="5">The sequence shown here is derived from an EMBL/GenBank/DDBJ whole genome shotgun (WGS) entry which is preliminary data.</text>
</comment>
<dbReference type="AlphaFoldDB" id="A0A1L9BFW0"/>
<dbReference type="RefSeq" id="WP_071897567.1">
    <property type="nucleotide sequence ID" value="NZ_MPIN01000002.1"/>
</dbReference>
<evidence type="ECO:0000259" key="4">
    <source>
        <dbReference type="PROSITE" id="PS50296"/>
    </source>
</evidence>
<proteinExistence type="predicted"/>
<dbReference type="OrthoDB" id="5525040at2"/>
<dbReference type="InterPro" id="IPR036877">
    <property type="entry name" value="SUI1_dom_sf"/>
</dbReference>
<protein>
    <submittedName>
        <fullName evidence="5">Translation initiation factor</fullName>
    </submittedName>
</protein>
<name>A0A1L9BFW0_9BACT</name>
<dbReference type="InterPro" id="IPR005872">
    <property type="entry name" value="SUI1_arc_bac"/>
</dbReference>
<dbReference type="STRING" id="83449.BON30_09580"/>
<sequence length="122" mass="13460">MARNDDKSKGFHQPFARLGGLRDALPSTKPELRPEDFPATPPDQGPERVTVRRESGKGGEDFTVVEGLGLPAAELHVWLQALQRGLACTGSVEGERLRLRGDHRFTLPDLLLRRGVKRVVQG</sequence>
<keyword evidence="1" id="KW-0810">Translation regulation</keyword>
<evidence type="ECO:0000256" key="1">
    <source>
        <dbReference type="ARBA" id="ARBA00022845"/>
    </source>
</evidence>
<feature type="compositionally biased region" description="Basic and acidic residues" evidence="3">
    <location>
        <begin position="45"/>
        <end position="60"/>
    </location>
</feature>
<dbReference type="EMBL" id="MPIN01000002">
    <property type="protein sequence ID" value="OJH41133.1"/>
    <property type="molecule type" value="Genomic_DNA"/>
</dbReference>